<reference evidence="1 2" key="1">
    <citation type="submission" date="2016-03" db="EMBL/GenBank/DDBJ databases">
        <title>Whole genome sequencing of Grifola frondosa 9006-11.</title>
        <authorList>
            <person name="Min B."/>
            <person name="Park H."/>
            <person name="Kim J.-G."/>
            <person name="Cho H."/>
            <person name="Oh Y.-L."/>
            <person name="Kong W.-S."/>
            <person name="Choi I.-G."/>
        </authorList>
    </citation>
    <scope>NUCLEOTIDE SEQUENCE [LARGE SCALE GENOMIC DNA]</scope>
    <source>
        <strain evidence="1 2">9006-11</strain>
    </source>
</reference>
<gene>
    <name evidence="1" type="ORF">A0H81_13736</name>
</gene>
<sequence length="260" mass="29431">MIKMVGWRDDVPFKPIIFSFVSRKCSPLGRISLIVPTTPPTCFPHCPHSLKTRSLRPHIKIHVQRWRRPNFRAPPSPIGARWRCELRWSVDGIHEGTASSHLRYLRRHTLEHHLTRRTSALAVIVTASGLSMSTSACRTLAPMRAHNDHGSRRLDHSYTIWYSMLTAPPSSMYISSGLGVDLHPRLYYRDAQQLPTVLLKRPLLSLFPWRFSPSSGCNGRRPGPPGLPQFAGFVSPVIVSVALSWPQRQNQLNAITTDLI</sequence>
<accession>A0A1C7LNJ5</accession>
<comment type="caution">
    <text evidence="1">The sequence shown here is derived from an EMBL/GenBank/DDBJ whole genome shotgun (WGS) entry which is preliminary data.</text>
</comment>
<dbReference type="Proteomes" id="UP000092993">
    <property type="component" value="Unassembled WGS sequence"/>
</dbReference>
<protein>
    <submittedName>
        <fullName evidence="1">Uncharacterized protein</fullName>
    </submittedName>
</protein>
<dbReference type="AlphaFoldDB" id="A0A1C7LNJ5"/>
<keyword evidence="2" id="KW-1185">Reference proteome</keyword>
<dbReference type="EMBL" id="LUGG01000032">
    <property type="protein sequence ID" value="OBZ66138.1"/>
    <property type="molecule type" value="Genomic_DNA"/>
</dbReference>
<evidence type="ECO:0000313" key="2">
    <source>
        <dbReference type="Proteomes" id="UP000092993"/>
    </source>
</evidence>
<evidence type="ECO:0000313" key="1">
    <source>
        <dbReference type="EMBL" id="OBZ66138.1"/>
    </source>
</evidence>
<proteinExistence type="predicted"/>
<organism evidence="1 2">
    <name type="scientific">Grifola frondosa</name>
    <name type="common">Maitake</name>
    <name type="synonym">Polyporus frondosus</name>
    <dbReference type="NCBI Taxonomy" id="5627"/>
    <lineage>
        <taxon>Eukaryota</taxon>
        <taxon>Fungi</taxon>
        <taxon>Dikarya</taxon>
        <taxon>Basidiomycota</taxon>
        <taxon>Agaricomycotina</taxon>
        <taxon>Agaricomycetes</taxon>
        <taxon>Polyporales</taxon>
        <taxon>Grifolaceae</taxon>
        <taxon>Grifola</taxon>
    </lineage>
</organism>
<name>A0A1C7LNJ5_GRIFR</name>